<dbReference type="Pfam" id="PF00430">
    <property type="entry name" value="ATP-synt_B"/>
    <property type="match status" value="1"/>
</dbReference>
<dbReference type="CDD" id="cd06503">
    <property type="entry name" value="ATP-synt_Fo_b"/>
    <property type="match status" value="1"/>
</dbReference>
<evidence type="ECO:0000256" key="3">
    <source>
        <dbReference type="ARBA" id="ARBA00022547"/>
    </source>
</evidence>
<dbReference type="EMBL" id="KT223519">
    <property type="protein sequence ID" value="AMD08045.1"/>
    <property type="molecule type" value="Genomic_DNA"/>
</dbReference>
<keyword evidence="14" id="KW-0150">Chloroplast</keyword>
<evidence type="ECO:0000256" key="12">
    <source>
        <dbReference type="RuleBase" id="RU003848"/>
    </source>
</evidence>
<evidence type="ECO:0000256" key="1">
    <source>
        <dbReference type="ARBA" id="ARBA00004167"/>
    </source>
</evidence>
<evidence type="ECO:0000256" key="13">
    <source>
        <dbReference type="SAM" id="Coils"/>
    </source>
</evidence>
<keyword evidence="11" id="KW-0793">Thylakoid</keyword>
<dbReference type="GO" id="GO:0046933">
    <property type="term" value="F:proton-transporting ATP synthase activity, rotational mechanism"/>
    <property type="evidence" value="ECO:0007669"/>
    <property type="project" value="UniProtKB-UniRule"/>
</dbReference>
<evidence type="ECO:0000256" key="5">
    <source>
        <dbReference type="ARBA" id="ARBA00022781"/>
    </source>
</evidence>
<evidence type="ECO:0000256" key="8">
    <source>
        <dbReference type="ARBA" id="ARBA00023136"/>
    </source>
</evidence>
<evidence type="ECO:0000256" key="6">
    <source>
        <dbReference type="ARBA" id="ARBA00022989"/>
    </source>
</evidence>
<evidence type="ECO:0000256" key="7">
    <source>
        <dbReference type="ARBA" id="ARBA00023065"/>
    </source>
</evidence>
<reference evidence="14" key="1">
    <citation type="journal article" date="2016" name="J. Eukaryot. Microbiol.">
        <title>The Chloroplast Genome of Euglena mutabilis-Cluster Arrangement, Intron Analysis, and Intrageneric Trends.</title>
        <authorList>
            <person name="Dabbagh N."/>
            <person name="Preisfeld A."/>
        </authorList>
    </citation>
    <scope>NUCLEOTIDE SEQUENCE</scope>
</reference>
<comment type="function">
    <text evidence="11">Component of the F(0) channel, it forms part of the peripheral stalk, linking F(1) to F(0).</text>
</comment>
<evidence type="ECO:0000256" key="2">
    <source>
        <dbReference type="ARBA" id="ARBA00022448"/>
    </source>
</evidence>
<geneLocation type="chloroplast" evidence="14"/>
<dbReference type="PANTHER" id="PTHR34264:SF3">
    <property type="entry name" value="ATP SYNTHASE SUBUNIT B, CHLOROPLASTIC"/>
    <property type="match status" value="1"/>
</dbReference>
<protein>
    <recommendedName>
        <fullName evidence="11">ATP synthase subunit b, chloroplastic</fullName>
    </recommendedName>
    <alternativeName>
        <fullName evidence="11">ATP synthase F(0) sector subunit b</fullName>
    </alternativeName>
    <alternativeName>
        <fullName evidence="11">ATPase subunit I</fullName>
    </alternativeName>
</protein>
<evidence type="ECO:0000256" key="4">
    <source>
        <dbReference type="ARBA" id="ARBA00022692"/>
    </source>
</evidence>
<dbReference type="AlphaFoldDB" id="A0A1B0UKZ5"/>
<evidence type="ECO:0000313" key="14">
    <source>
        <dbReference type="EMBL" id="AMD08045.1"/>
    </source>
</evidence>
<organism evidence="14">
    <name type="scientific">Euglena mutabilis</name>
    <dbReference type="NCBI Taxonomy" id="38275"/>
    <lineage>
        <taxon>Eukaryota</taxon>
        <taxon>Discoba</taxon>
        <taxon>Euglenozoa</taxon>
        <taxon>Euglenida</taxon>
        <taxon>Spirocuta</taxon>
        <taxon>Euglenophyceae</taxon>
        <taxon>Euglenales</taxon>
        <taxon>Euglenaceae</taxon>
        <taxon>Euglena</taxon>
    </lineage>
</organism>
<keyword evidence="13" id="KW-0175">Coiled coil</keyword>
<dbReference type="GO" id="GO:0045259">
    <property type="term" value="C:proton-transporting ATP synthase complex"/>
    <property type="evidence" value="ECO:0007669"/>
    <property type="project" value="UniProtKB-KW"/>
</dbReference>
<sequence length="196" mass="22351">MYNYFIIWRNQIVIVNHINALFFVSEEKGLKINTDIFETNILNLSIVIGLLVYYGRTALADAIKNHKETILKNIQEAESKFKEAEENLLSARKNLETAKNKAEDIKNQGTILSKETLKSLLEAIDDDIKRLKKINLSTIKLEEEKSINEICLKLTNLSLSTAVEKINKKLNSTYQKKVITQTIDKLSSKVVSVPLK</sequence>
<proteinExistence type="inferred from homology"/>
<comment type="similarity">
    <text evidence="11 12">Belongs to the ATPase B chain family.</text>
</comment>
<comment type="subunit">
    <text evidence="11">F-type ATPases have 2 components, F(1) - the catalytic core - and F(0) - the membrane proton channel. F(1) has five subunits: alpha(3), beta(3), gamma(1), delta(1), epsilon(1). F(0) has four main subunits: a(1), b(1), b'(1) and c(10-14). The alpha and beta chains form an alternating ring which encloses part of the gamma chain. F(1) is attached to F(0) by a central stalk formed by the gamma and epsilon chains, while a peripheral stalk is formed by the delta, b and b' chains.</text>
</comment>
<feature type="coiled-coil region" evidence="13">
    <location>
        <begin position="60"/>
        <end position="134"/>
    </location>
</feature>
<name>A0A1B0UKZ5_EUGMU</name>
<comment type="function">
    <text evidence="10 11">F(1)F(0) ATP synthase produces ATP from ADP in the presence of a proton or sodium gradient. F-type ATPases consist of two structural domains, F(1) containing the extramembraneous catalytic core and F(0) containing the membrane proton channel, linked together by a central stalk and a peripheral stalk. During catalysis, ATP synthesis in the catalytic domain of F(1) is coupled via a rotary mechanism of the central stalk subunits to proton translocation.</text>
</comment>
<keyword evidence="3 11" id="KW-0138">CF(0)</keyword>
<dbReference type="InterPro" id="IPR002146">
    <property type="entry name" value="ATP_synth_b/b'su_bac/chlpt"/>
</dbReference>
<dbReference type="GO" id="GO:0009535">
    <property type="term" value="C:chloroplast thylakoid membrane"/>
    <property type="evidence" value="ECO:0007669"/>
    <property type="project" value="UniProtKB-SubCell"/>
</dbReference>
<keyword evidence="9 11" id="KW-0066">ATP synthesis</keyword>
<accession>A0A1B0UKZ5</accession>
<evidence type="ECO:0000256" key="9">
    <source>
        <dbReference type="ARBA" id="ARBA00023310"/>
    </source>
</evidence>
<evidence type="ECO:0000256" key="10">
    <source>
        <dbReference type="ARBA" id="ARBA00025198"/>
    </source>
</evidence>
<evidence type="ECO:0000256" key="11">
    <source>
        <dbReference type="HAMAP-Rule" id="MF_01398"/>
    </source>
</evidence>
<keyword evidence="2 11" id="KW-0813">Transport</keyword>
<keyword evidence="7 11" id="KW-0406">Ion transport</keyword>
<keyword evidence="5 11" id="KW-0375">Hydrogen ion transport</keyword>
<dbReference type="HAMAP" id="MF_01398">
    <property type="entry name" value="ATP_synth_b_bprime"/>
    <property type="match status" value="1"/>
</dbReference>
<comment type="subcellular location">
    <subcellularLocation>
        <location evidence="1">Membrane</location>
        <topology evidence="1">Single-pass membrane protein</topology>
    </subcellularLocation>
    <subcellularLocation>
        <location evidence="11">Plastid</location>
        <location evidence="11">Chloroplast thylakoid membrane</location>
        <topology evidence="11">Single-pass membrane protein</topology>
    </subcellularLocation>
</comment>
<keyword evidence="14" id="KW-0934">Plastid</keyword>
<comment type="miscellaneous">
    <text evidence="11">In plastids the F-type ATPase is also known as CF(1)CF(0).</text>
</comment>
<dbReference type="PANTHER" id="PTHR34264">
    <property type="entry name" value="ATP SYNTHASE SUBUNIT B, CHLOROPLASTIC"/>
    <property type="match status" value="1"/>
</dbReference>
<keyword evidence="4 11" id="KW-0812">Transmembrane</keyword>
<keyword evidence="8 11" id="KW-0472">Membrane</keyword>
<keyword evidence="6 11" id="KW-1133">Transmembrane helix</keyword>
<gene>
    <name evidence="11 14" type="primary">atpF</name>
</gene>